<evidence type="ECO:0000259" key="5">
    <source>
        <dbReference type="PROSITE" id="PS50110"/>
    </source>
</evidence>
<organism evidence="6 7">
    <name type="scientific">Rurimicrobium arvi</name>
    <dbReference type="NCBI Taxonomy" id="2049916"/>
    <lineage>
        <taxon>Bacteria</taxon>
        <taxon>Pseudomonadati</taxon>
        <taxon>Bacteroidota</taxon>
        <taxon>Chitinophagia</taxon>
        <taxon>Chitinophagales</taxon>
        <taxon>Chitinophagaceae</taxon>
        <taxon>Rurimicrobium</taxon>
    </lineage>
</organism>
<evidence type="ECO:0000256" key="2">
    <source>
        <dbReference type="ARBA" id="ARBA00023125"/>
    </source>
</evidence>
<accession>A0ABP8MHH4</accession>
<dbReference type="EMBL" id="BAABEZ010000002">
    <property type="protein sequence ID" value="GAA4449505.1"/>
    <property type="molecule type" value="Genomic_DNA"/>
</dbReference>
<name>A0ABP8MHH4_9BACT</name>
<feature type="modified residue" description="4-aspartylphosphate" evidence="3">
    <location>
        <position position="56"/>
    </location>
</feature>
<dbReference type="InterPro" id="IPR016032">
    <property type="entry name" value="Sig_transdc_resp-reg_C-effctor"/>
</dbReference>
<dbReference type="PROSITE" id="PS50110">
    <property type="entry name" value="RESPONSE_REGULATORY"/>
    <property type="match status" value="1"/>
</dbReference>
<dbReference type="SUPFAM" id="SSF52172">
    <property type="entry name" value="CheY-like"/>
    <property type="match status" value="1"/>
</dbReference>
<evidence type="ECO:0000313" key="6">
    <source>
        <dbReference type="EMBL" id="GAA4449505.1"/>
    </source>
</evidence>
<dbReference type="InterPro" id="IPR001789">
    <property type="entry name" value="Sig_transdc_resp-reg_receiver"/>
</dbReference>
<sequence length="213" mass="23796">MSIIRIAVIEDNSYHQEFISSIINKESTLDCVAVIDNGLEAVFRIPDLAPDIVLVDLGLPNIDGADCIAQLAPLCPDTKFMALTVKQDDKHIFKALQAGAKGYILKRSTPAQIIQAIHDIYRGGAPISSEIAIKILDHIPSLKKRTGNLYDSITKREHEILEHLSEGLTYDEISTKLEISINTFKSHIYRIYTKLSADNRTEALLKYFGNSRM</sequence>
<gene>
    <name evidence="6" type="ORF">GCM10023092_03830</name>
</gene>
<dbReference type="InterPro" id="IPR058245">
    <property type="entry name" value="NreC/VraR/RcsB-like_REC"/>
</dbReference>
<dbReference type="Pfam" id="PF00196">
    <property type="entry name" value="GerE"/>
    <property type="match status" value="1"/>
</dbReference>
<keyword evidence="7" id="KW-1185">Reference proteome</keyword>
<evidence type="ECO:0000256" key="1">
    <source>
        <dbReference type="ARBA" id="ARBA00022553"/>
    </source>
</evidence>
<dbReference type="CDD" id="cd06170">
    <property type="entry name" value="LuxR_C_like"/>
    <property type="match status" value="1"/>
</dbReference>
<keyword evidence="2" id="KW-0238">DNA-binding</keyword>
<dbReference type="SUPFAM" id="SSF46894">
    <property type="entry name" value="C-terminal effector domain of the bipartite response regulators"/>
    <property type="match status" value="1"/>
</dbReference>
<protein>
    <submittedName>
        <fullName evidence="6">Response regulator transcription factor</fullName>
    </submittedName>
</protein>
<dbReference type="PANTHER" id="PTHR43214:SF43">
    <property type="entry name" value="TWO-COMPONENT RESPONSE REGULATOR"/>
    <property type="match status" value="1"/>
</dbReference>
<dbReference type="PRINTS" id="PR00038">
    <property type="entry name" value="HTHLUXR"/>
</dbReference>
<dbReference type="SMART" id="SM00421">
    <property type="entry name" value="HTH_LUXR"/>
    <property type="match status" value="1"/>
</dbReference>
<dbReference type="CDD" id="cd17535">
    <property type="entry name" value="REC_NarL-like"/>
    <property type="match status" value="1"/>
</dbReference>
<dbReference type="Pfam" id="PF00072">
    <property type="entry name" value="Response_reg"/>
    <property type="match status" value="1"/>
</dbReference>
<dbReference type="InterPro" id="IPR039420">
    <property type="entry name" value="WalR-like"/>
</dbReference>
<feature type="domain" description="Response regulatory" evidence="5">
    <location>
        <begin position="5"/>
        <end position="121"/>
    </location>
</feature>
<comment type="caution">
    <text evidence="6">The sequence shown here is derived from an EMBL/GenBank/DDBJ whole genome shotgun (WGS) entry which is preliminary data.</text>
</comment>
<evidence type="ECO:0000313" key="7">
    <source>
        <dbReference type="Proteomes" id="UP001501410"/>
    </source>
</evidence>
<reference evidence="7" key="1">
    <citation type="journal article" date="2019" name="Int. J. Syst. Evol. Microbiol.">
        <title>The Global Catalogue of Microorganisms (GCM) 10K type strain sequencing project: providing services to taxonomists for standard genome sequencing and annotation.</title>
        <authorList>
            <consortium name="The Broad Institute Genomics Platform"/>
            <consortium name="The Broad Institute Genome Sequencing Center for Infectious Disease"/>
            <person name="Wu L."/>
            <person name="Ma J."/>
        </authorList>
    </citation>
    <scope>NUCLEOTIDE SEQUENCE [LARGE SCALE GENOMIC DNA]</scope>
    <source>
        <strain evidence="7">JCM 31921</strain>
    </source>
</reference>
<dbReference type="InterPro" id="IPR000792">
    <property type="entry name" value="Tscrpt_reg_LuxR_C"/>
</dbReference>
<dbReference type="PROSITE" id="PS50043">
    <property type="entry name" value="HTH_LUXR_2"/>
    <property type="match status" value="1"/>
</dbReference>
<dbReference type="Gene3D" id="3.40.50.2300">
    <property type="match status" value="1"/>
</dbReference>
<keyword evidence="1 3" id="KW-0597">Phosphoprotein</keyword>
<dbReference type="Proteomes" id="UP001501410">
    <property type="component" value="Unassembled WGS sequence"/>
</dbReference>
<proteinExistence type="predicted"/>
<feature type="domain" description="HTH luxR-type" evidence="4">
    <location>
        <begin position="146"/>
        <end position="211"/>
    </location>
</feature>
<dbReference type="InterPro" id="IPR011006">
    <property type="entry name" value="CheY-like_superfamily"/>
</dbReference>
<evidence type="ECO:0000256" key="3">
    <source>
        <dbReference type="PROSITE-ProRule" id="PRU00169"/>
    </source>
</evidence>
<dbReference type="PANTHER" id="PTHR43214">
    <property type="entry name" value="TWO-COMPONENT RESPONSE REGULATOR"/>
    <property type="match status" value="1"/>
</dbReference>
<dbReference type="SMART" id="SM00448">
    <property type="entry name" value="REC"/>
    <property type="match status" value="1"/>
</dbReference>
<evidence type="ECO:0000259" key="4">
    <source>
        <dbReference type="PROSITE" id="PS50043"/>
    </source>
</evidence>
<dbReference type="RefSeq" id="WP_344822129.1">
    <property type="nucleotide sequence ID" value="NZ_BAABEZ010000002.1"/>
</dbReference>